<dbReference type="Pfam" id="PF01210">
    <property type="entry name" value="NAD_Gly3P_dh_N"/>
    <property type="match status" value="1"/>
</dbReference>
<comment type="caution">
    <text evidence="2">The sequence shown here is derived from an EMBL/GenBank/DDBJ whole genome shotgun (WGS) entry which is preliminary data.</text>
</comment>
<organism evidence="2 3">
    <name type="scientific">Candidatus Cryosericum hinesii</name>
    <dbReference type="NCBI Taxonomy" id="2290915"/>
    <lineage>
        <taxon>Bacteria</taxon>
        <taxon>Pseudomonadati</taxon>
        <taxon>Caldisericota/Cryosericota group</taxon>
        <taxon>Candidatus Cryosericota</taxon>
        <taxon>Candidatus Cryosericia</taxon>
        <taxon>Candidatus Cryosericales</taxon>
        <taxon>Candidatus Cryosericaceae</taxon>
        <taxon>Candidatus Cryosericum</taxon>
    </lineage>
</organism>
<accession>A0ABX9MDU1</accession>
<gene>
    <name evidence="2" type="ORF">SMC2_05380</name>
</gene>
<dbReference type="InterPro" id="IPR011128">
    <property type="entry name" value="G3P_DH_NAD-dep_N"/>
</dbReference>
<feature type="non-terminal residue" evidence="2">
    <location>
        <position position="102"/>
    </location>
</feature>
<feature type="domain" description="Glycerol-3-phosphate dehydrogenase NAD-dependent N-terminal" evidence="1">
    <location>
        <begin position="3"/>
        <end position="102"/>
    </location>
</feature>
<keyword evidence="3" id="KW-1185">Reference proteome</keyword>
<dbReference type="Gene3D" id="3.40.50.720">
    <property type="entry name" value="NAD(P)-binding Rossmann-like Domain"/>
    <property type="match status" value="1"/>
</dbReference>
<dbReference type="EMBL" id="QXIX01000042">
    <property type="protein sequence ID" value="RIE13338.1"/>
    <property type="molecule type" value="Genomic_DNA"/>
</dbReference>
<dbReference type="Proteomes" id="UP000265724">
    <property type="component" value="Unassembled WGS sequence"/>
</dbReference>
<dbReference type="PANTHER" id="PTHR11728">
    <property type="entry name" value="GLYCEROL-3-PHOSPHATE DEHYDROGENASE"/>
    <property type="match status" value="1"/>
</dbReference>
<proteinExistence type="predicted"/>
<dbReference type="InterPro" id="IPR036291">
    <property type="entry name" value="NAD(P)-bd_dom_sf"/>
</dbReference>
<dbReference type="SUPFAM" id="SSF51735">
    <property type="entry name" value="NAD(P)-binding Rossmann-fold domains"/>
    <property type="match status" value="1"/>
</dbReference>
<sequence length="102" mass="11596">MTLRDVRENTLYLPGVRLRDNVEPTDDLLGAWRSADSIILAVPTQRLRAMFRKLAPELRRPSVPLLNLSKGLELETHLRVSQLLCEDLELSDYDHYAALSGP</sequence>
<dbReference type="PANTHER" id="PTHR11728:SF1">
    <property type="entry name" value="GLYCEROL-3-PHOSPHATE DEHYDROGENASE [NAD(+)] 2, CHLOROPLASTIC"/>
    <property type="match status" value="1"/>
</dbReference>
<evidence type="ECO:0000259" key="1">
    <source>
        <dbReference type="Pfam" id="PF01210"/>
    </source>
</evidence>
<evidence type="ECO:0000313" key="3">
    <source>
        <dbReference type="Proteomes" id="UP000265724"/>
    </source>
</evidence>
<name>A0ABX9MDU1_9BACT</name>
<protein>
    <submittedName>
        <fullName evidence="2">Glycerol-3-phosphate dehydrogenase</fullName>
    </submittedName>
</protein>
<evidence type="ECO:0000313" key="2">
    <source>
        <dbReference type="EMBL" id="RIE13338.1"/>
    </source>
</evidence>
<reference evidence="2 3" key="1">
    <citation type="submission" date="2018-09" db="EMBL/GenBank/DDBJ databases">
        <title>Discovery and Ecogenomic Context for Candidatus Cryosericales, a Global Caldiserica Order Active in Thawing Permafrost.</title>
        <authorList>
            <person name="Martinez M.A."/>
            <person name="Woodcroft B.J."/>
            <person name="Ignacio Espinoza J.C."/>
            <person name="Zayed A."/>
            <person name="Singleton C.M."/>
            <person name="Boyd J."/>
            <person name="Li Y.-F."/>
            <person name="Purvine S."/>
            <person name="Maughan H."/>
            <person name="Hodgkins S.B."/>
            <person name="Anderson D."/>
            <person name="Sederholm M."/>
            <person name="Temperton B."/>
            <person name="Saleska S.R."/>
            <person name="Tyson G.W."/>
            <person name="Rich V.I."/>
        </authorList>
    </citation>
    <scope>NUCLEOTIDE SEQUENCE [LARGE SCALE GENOMIC DNA]</scope>
    <source>
        <strain evidence="2 3">SMC2</strain>
    </source>
</reference>